<organism evidence="2 3">
    <name type="scientific">Modicella reniformis</name>
    <dbReference type="NCBI Taxonomy" id="1440133"/>
    <lineage>
        <taxon>Eukaryota</taxon>
        <taxon>Fungi</taxon>
        <taxon>Fungi incertae sedis</taxon>
        <taxon>Mucoromycota</taxon>
        <taxon>Mortierellomycotina</taxon>
        <taxon>Mortierellomycetes</taxon>
        <taxon>Mortierellales</taxon>
        <taxon>Mortierellaceae</taxon>
        <taxon>Modicella</taxon>
    </lineage>
</organism>
<accession>A0A9P6JH15</accession>
<reference evidence="2" key="1">
    <citation type="journal article" date="2020" name="Fungal Divers.">
        <title>Resolving the Mortierellaceae phylogeny through synthesis of multi-gene phylogenetics and phylogenomics.</title>
        <authorList>
            <person name="Vandepol N."/>
            <person name="Liber J."/>
            <person name="Desiro A."/>
            <person name="Na H."/>
            <person name="Kennedy M."/>
            <person name="Barry K."/>
            <person name="Grigoriev I.V."/>
            <person name="Miller A.N."/>
            <person name="O'Donnell K."/>
            <person name="Stajich J.E."/>
            <person name="Bonito G."/>
        </authorList>
    </citation>
    <scope>NUCLEOTIDE SEQUENCE</scope>
    <source>
        <strain evidence="2">MES-2147</strain>
    </source>
</reference>
<feature type="region of interest" description="Disordered" evidence="1">
    <location>
        <begin position="31"/>
        <end position="97"/>
    </location>
</feature>
<evidence type="ECO:0000256" key="1">
    <source>
        <dbReference type="SAM" id="MobiDB-lite"/>
    </source>
</evidence>
<dbReference type="EMBL" id="JAAAHW010004147">
    <property type="protein sequence ID" value="KAF9978053.1"/>
    <property type="molecule type" value="Genomic_DNA"/>
</dbReference>
<sequence length="403" mass="45708">MEQQLDRKHHLSLQTNAVDQLDAEFQRYTKKIRGHNDVPEVLSNRPGSPTATVPFDTDESAYGTTQKVTKSTDNDNDDDQDDDLIDDQDEKDGEGEEAVGGGLIQELQALEESPNQEIARGKQFQKPQHKPQLSVCQSFLYDFVWSRLDTFLELSTVEKKDVFVAISGIVDLDVHKDFPQHAYLLSECRAAIELQYPKIRDHLQTYRQFVDDNDGLKEARLGELMKQLQEDMSRFKNDSDEMVTIEILRILGETILKEAQQDQLAVRKVTGVRAAKGAAGAAGRRLDFRLVASIRRAHKFIPFTLCNNEHKAPDTKPQVVKIQHRKNMRLNKSIAMNGWIPRETSTMFLDVVGLESDWNIITPHGDVMLSCQVQEGPLILPANAFEMGTFLCEDGVERLLGYR</sequence>
<dbReference type="AlphaFoldDB" id="A0A9P6JH15"/>
<protein>
    <submittedName>
        <fullName evidence="2">Uncharacterized protein</fullName>
    </submittedName>
</protein>
<keyword evidence="3" id="KW-1185">Reference proteome</keyword>
<name>A0A9P6JH15_9FUNG</name>
<dbReference type="Proteomes" id="UP000749646">
    <property type="component" value="Unassembled WGS sequence"/>
</dbReference>
<proteinExistence type="predicted"/>
<evidence type="ECO:0000313" key="3">
    <source>
        <dbReference type="Proteomes" id="UP000749646"/>
    </source>
</evidence>
<feature type="compositionally biased region" description="Acidic residues" evidence="1">
    <location>
        <begin position="74"/>
        <end position="97"/>
    </location>
</feature>
<dbReference type="OrthoDB" id="2441075at2759"/>
<feature type="compositionally biased region" description="Polar residues" evidence="1">
    <location>
        <begin position="62"/>
        <end position="71"/>
    </location>
</feature>
<evidence type="ECO:0000313" key="2">
    <source>
        <dbReference type="EMBL" id="KAF9978053.1"/>
    </source>
</evidence>
<gene>
    <name evidence="2" type="ORF">BGZ65_007146</name>
</gene>
<feature type="non-terminal residue" evidence="2">
    <location>
        <position position="403"/>
    </location>
</feature>
<comment type="caution">
    <text evidence="2">The sequence shown here is derived from an EMBL/GenBank/DDBJ whole genome shotgun (WGS) entry which is preliminary data.</text>
</comment>